<dbReference type="InterPro" id="IPR009003">
    <property type="entry name" value="Peptidase_S1_PA"/>
</dbReference>
<organism evidence="3 4">
    <name type="scientific">Microbispora triticiradicis</name>
    <dbReference type="NCBI Taxonomy" id="2200763"/>
    <lineage>
        <taxon>Bacteria</taxon>
        <taxon>Bacillati</taxon>
        <taxon>Actinomycetota</taxon>
        <taxon>Actinomycetes</taxon>
        <taxon>Streptosporangiales</taxon>
        <taxon>Streptosporangiaceae</taxon>
        <taxon>Microbispora</taxon>
    </lineage>
</organism>
<dbReference type="SUPFAM" id="SSF50494">
    <property type="entry name" value="Trypsin-like serine proteases"/>
    <property type="match status" value="1"/>
</dbReference>
<evidence type="ECO:0000313" key="3">
    <source>
        <dbReference type="EMBL" id="TLP51561.1"/>
    </source>
</evidence>
<dbReference type="PANTHER" id="PTHR15462:SF19">
    <property type="entry name" value="PEPTIDASE S1 DOMAIN-CONTAINING PROTEIN"/>
    <property type="match status" value="1"/>
</dbReference>
<comment type="caution">
    <text evidence="3">The sequence shown here is derived from an EMBL/GenBank/DDBJ whole genome shotgun (WGS) entry which is preliminary data.</text>
</comment>
<proteinExistence type="predicted"/>
<evidence type="ECO:0008006" key="5">
    <source>
        <dbReference type="Google" id="ProtNLM"/>
    </source>
</evidence>
<evidence type="ECO:0000256" key="1">
    <source>
        <dbReference type="ARBA" id="ARBA00022729"/>
    </source>
</evidence>
<accession>A0A5R8YHR0</accession>
<dbReference type="PANTHER" id="PTHR15462">
    <property type="entry name" value="SERINE PROTEASE"/>
    <property type="match status" value="1"/>
</dbReference>
<dbReference type="Proteomes" id="UP000309033">
    <property type="component" value="Unassembled WGS sequence"/>
</dbReference>
<dbReference type="EMBL" id="VANP01000022">
    <property type="protein sequence ID" value="TLP51561.1"/>
    <property type="molecule type" value="Genomic_DNA"/>
</dbReference>
<reference evidence="3" key="1">
    <citation type="submission" date="2019-05" db="EMBL/GenBank/DDBJ databases">
        <title>Isolation, diversity and antifungal activity of Actinobacteria from wheat.</title>
        <authorList>
            <person name="Yu B."/>
        </authorList>
    </citation>
    <scope>NUCLEOTIDE SEQUENCE [LARGE SCALE GENOMIC DNA]</scope>
    <source>
        <strain evidence="3">NEAU-HEGS1-5</strain>
    </source>
</reference>
<feature type="chain" id="PRO_5024313946" description="Trypsin-like serine protease" evidence="2">
    <location>
        <begin position="33"/>
        <end position="385"/>
    </location>
</feature>
<dbReference type="OrthoDB" id="3507155at2"/>
<evidence type="ECO:0000313" key="4">
    <source>
        <dbReference type="Proteomes" id="UP000309033"/>
    </source>
</evidence>
<name>A0A5R8YHR0_9ACTN</name>
<feature type="signal peptide" evidence="2">
    <location>
        <begin position="1"/>
        <end position="32"/>
    </location>
</feature>
<evidence type="ECO:0000256" key="2">
    <source>
        <dbReference type="SAM" id="SignalP"/>
    </source>
</evidence>
<keyword evidence="4" id="KW-1185">Reference proteome</keyword>
<keyword evidence="1 2" id="KW-0732">Signal</keyword>
<sequence>MTRKLALAGGVAAAAGLAAVLWSQGPATPATASPQLAAAPVSVVSGLGRSVAGDSGVSRDGVSSFALAPKQADKERVAAYWSPDRLKQASSYVPSTKPSPSVKSTTSALEMLPTAASRGATPPRRAAASAPGDAPPMVGKVFFKVGDKQYWCSASAVHSAHRNLVATAGHCAYALAQDKPVENWIFIPSYHDGVAPKGIFVGHTLYMHEDFAGQGDFDRDYAFVTVHRGFTWQPYTQQGRFRYRAVDVGRLEDKVGAFLFTSAKPLARRVSAFGYPAGAHPDGTRPYDGQTVRTCSGTTEKKIVSAPTWQLEHGVRLPGCTFTAGASGGPWVVGYNPAKRTGHLTGVTSLTWNLSGGGRLDAVSTPYFNTLTRRVYAQAGRQGTG</sequence>
<gene>
    <name evidence="3" type="ORF">FED44_33830</name>
</gene>
<protein>
    <recommendedName>
        <fullName evidence="5">Trypsin-like serine protease</fullName>
    </recommendedName>
</protein>
<dbReference type="InterPro" id="IPR050966">
    <property type="entry name" value="Glutamyl_endopeptidase"/>
</dbReference>
<dbReference type="Gene3D" id="2.40.10.10">
    <property type="entry name" value="Trypsin-like serine proteases"/>
    <property type="match status" value="2"/>
</dbReference>
<dbReference type="AlphaFoldDB" id="A0A5R8YHR0"/>
<dbReference type="InterPro" id="IPR043504">
    <property type="entry name" value="Peptidase_S1_PA_chymotrypsin"/>
</dbReference>